<evidence type="ECO:0000313" key="1">
    <source>
        <dbReference type="EMBL" id="KAE8304657.1"/>
    </source>
</evidence>
<proteinExistence type="predicted"/>
<organism evidence="1 2">
    <name type="scientific">Giardia intestinalis (strain ATCC 50803 / WB clone C6)</name>
    <name type="common">Giardia lamblia</name>
    <dbReference type="NCBI Taxonomy" id="184922"/>
    <lineage>
        <taxon>Eukaryota</taxon>
        <taxon>Metamonada</taxon>
        <taxon>Diplomonadida</taxon>
        <taxon>Hexamitidae</taxon>
        <taxon>Giardiinae</taxon>
        <taxon>Giardia</taxon>
    </lineage>
</organism>
<dbReference type="VEuPathDB" id="GiardiaDB:GL50803_5324"/>
<sequence>MDIEGLKQMFRVWGLFEEQIEAILMAQRTETDVLTACYAVCHSIFTTTSQDLLAQPFEKTVLKNSALLSTVGTSMRLFTIASKDMYGFTTKAMPQSLISRLSPEKYLPCELGTGTSTISSHPLSVDDLSIFSIVDGKVSALDLSHGNRVSLSFEFACLGEIYADVEHIDFSFNPRLTAEKISQFLSIHVFKRLKSVRMIGTDHNFRSNEEALDTMRHWDGCSRLEQVIIFDPVLGRKYLTLTFSDLKDTIKGCVEKETEPLVVDTVVFLASDISAFELLCLETPQFLANLKHIYIELPEDYAFERLFHIKPQIKTINGVPIFNHIVSELALTTHDSAIRAQMIQLVIDKFYETCRPIAVDYEGDCYSKSGSYIFDPNKDYFACSLFPSPLTNPKLDYHTSEDFLHAPLNSSALITLSQSSNIAFIWGRQQPLETSPRYRITLLQSNTVDSSDNNLVLALKSGFPLCRTTSCPSETLKLSVHADADATNWSILPAFRVALLSSIIANLPYTPYVFESTCTGIAMCAYWINNMRKRFENSTFVGYLPSINSVVYGVPPILCYLLMRSVKDVILLVLPTTTTTGHEVYLYDCVTEVHIVDEVVTGFSIKDLRRRSFQYHNVVVNPSTALPTSADNPPFNLMTVIEQSLELIDLRGFAEKKSILKIKTYIVPTLDRDSNCSYYSVLSDIL</sequence>
<reference evidence="1 2" key="1">
    <citation type="journal article" date="2007" name="Science">
        <title>Genomic minimalism in the early diverging intestinal parasite Giardia lamblia.</title>
        <authorList>
            <person name="Morrison H.G."/>
            <person name="McArthur A.G."/>
            <person name="Gillin F.D."/>
            <person name="Aley S.B."/>
            <person name="Adam R.D."/>
            <person name="Olsen G.J."/>
            <person name="Best A.A."/>
            <person name="Cande W.Z."/>
            <person name="Chen F."/>
            <person name="Cipriano M.J."/>
            <person name="Davids B.J."/>
            <person name="Dawson S.C."/>
            <person name="Elmendorf H.G."/>
            <person name="Hehl A.B."/>
            <person name="Holder M.E."/>
            <person name="Huse S.M."/>
            <person name="Kim U.U."/>
            <person name="Lasek-Nesselquist E."/>
            <person name="Manning G."/>
            <person name="Nigam A."/>
            <person name="Nixon J.E."/>
            <person name="Palm D."/>
            <person name="Passamaneck N.E."/>
            <person name="Prabhu A."/>
            <person name="Reich C.I."/>
            <person name="Reiner D.S."/>
            <person name="Samuelson J."/>
            <person name="Svard S.G."/>
            <person name="Sogin M.L."/>
        </authorList>
    </citation>
    <scope>NUCLEOTIDE SEQUENCE [LARGE SCALE GENOMIC DNA]</scope>
    <source>
        <strain evidence="1 2">WB C6</strain>
    </source>
</reference>
<evidence type="ECO:0000313" key="2">
    <source>
        <dbReference type="Proteomes" id="UP000001548"/>
    </source>
</evidence>
<protein>
    <submittedName>
        <fullName evidence="1">Uncharacterized protein</fullName>
    </submittedName>
</protein>
<gene>
    <name evidence="1" type="ORF">GL50803_005324</name>
</gene>
<keyword evidence="2" id="KW-1185">Reference proteome</keyword>
<comment type="caution">
    <text evidence="1">The sequence shown here is derived from an EMBL/GenBank/DDBJ whole genome shotgun (WGS) entry which is preliminary data.</text>
</comment>
<dbReference type="AlphaFoldDB" id="D3KHP2"/>
<accession>D3KHP2</accession>
<dbReference type="Proteomes" id="UP000001548">
    <property type="component" value="Unassembled WGS sequence"/>
</dbReference>
<name>D3KHP2_GIAIC</name>
<dbReference type="EMBL" id="AACB03000001">
    <property type="protein sequence ID" value="KAE8304657.1"/>
    <property type="molecule type" value="Genomic_DNA"/>
</dbReference>
<dbReference type="OMA" id="CHSIFTT"/>
<dbReference type="HOGENOM" id="CLU_401409_0_0_1"/>